<dbReference type="Proteomes" id="UP001642482">
    <property type="component" value="Unassembled WGS sequence"/>
</dbReference>
<dbReference type="PANTHER" id="PTHR22642">
    <property type="entry name" value="IMIDAZOLONEPROPIONASE"/>
    <property type="match status" value="1"/>
</dbReference>
<feature type="domain" description="Amidohydrolase 3" evidence="2">
    <location>
        <begin position="156"/>
        <end position="707"/>
    </location>
</feature>
<dbReference type="EMBL" id="CAWUHD010000121">
    <property type="protein sequence ID" value="CAK7233356.1"/>
    <property type="molecule type" value="Genomic_DNA"/>
</dbReference>
<feature type="compositionally biased region" description="Low complexity" evidence="1">
    <location>
        <begin position="53"/>
        <end position="67"/>
    </location>
</feature>
<accession>A0ABP0CPR6</accession>
<keyword evidence="4" id="KW-1185">Reference proteome</keyword>
<gene>
    <name evidence="3" type="ORF">SEUCBS140593_008575</name>
</gene>
<dbReference type="Gene3D" id="2.30.40.10">
    <property type="entry name" value="Urease, subunit C, domain 1"/>
    <property type="match status" value="1"/>
</dbReference>
<dbReference type="InterPro" id="IPR011059">
    <property type="entry name" value="Metal-dep_hydrolase_composite"/>
</dbReference>
<sequence length="712" mass="75411">MCGDSVDRLSKAMVPEVSTAEVDDFIIASIRGQADPAVDQGLSTGQSQDQIGAQAPEATSTTTAPSAGAAAAAVTEAAVATTTTAKATPAPLKLPQETIIYKATVLTLASGKFNATEALAVRGDTVVATGTLEEVRAAVAAPAVPKPGTPVFGIREVDYGNRIITPGFIDPHVHLLMTALTADKNRFVDLTYPGVRTQQDALDKIKEAVAARAATAAAEANATANGGAAPERKVQWLAGFGFDPSLVVNHPDLTIDLLDEISDEHTAVYVLNQSGHVGYVNTVAFHELGFGTKPGEPGYPGNDENFQKREDGSLTGLLFEDAVQALGKNLSKPTAAEAIAGGRNILQRWASRGITTAYDCGIGVLGGLTDLALLRLILDRSTLPDPINTVLPRFHGALTSKTVESLVPVADLLRLPPWHLTADGGESAGAVYGIKFWLDGSTQGFTAAVYEPYRDQPNNYGILNFRKGHALDAPPDDDRLVSLVQPFVRGGWQIVMHTNGGRAFDQALRVFSRVLAAEAIATDVFGGPGGQGKLHRKRHMHRLEHVTADITPAQLARAAQLGLGVSHLIAHVRRWGDAFSTFVLDEKRAARLDPVADAVAAGVTYSFHSDSPISEANPLQYVETAASRVLEATGAVLGPGQRISVEQAFAGITYNPARQLGRLDEIGSLEPGKKADFVVLDTDPRIVEVSKLVELVAIRETWIGGRLAFKVE</sequence>
<dbReference type="InterPro" id="IPR013108">
    <property type="entry name" value="Amidohydro_3"/>
</dbReference>
<feature type="compositionally biased region" description="Polar residues" evidence="1">
    <location>
        <begin position="41"/>
        <end position="51"/>
    </location>
</feature>
<name>A0ABP0CPR6_9PEZI</name>
<comment type="caution">
    <text evidence="3">The sequence shown here is derived from an EMBL/GenBank/DDBJ whole genome shotgun (WGS) entry which is preliminary data.</text>
</comment>
<dbReference type="SUPFAM" id="SSF51556">
    <property type="entry name" value="Metallo-dependent hydrolases"/>
    <property type="match status" value="1"/>
</dbReference>
<reference evidence="3 4" key="1">
    <citation type="submission" date="2024-01" db="EMBL/GenBank/DDBJ databases">
        <authorList>
            <person name="Allen C."/>
            <person name="Tagirdzhanova G."/>
        </authorList>
    </citation>
    <scope>NUCLEOTIDE SEQUENCE [LARGE SCALE GENOMIC DNA]</scope>
</reference>
<feature type="region of interest" description="Disordered" evidence="1">
    <location>
        <begin position="37"/>
        <end position="67"/>
    </location>
</feature>
<dbReference type="PANTHER" id="PTHR22642:SF2">
    <property type="entry name" value="PROTEIN LONG AFTER FAR-RED 3"/>
    <property type="match status" value="1"/>
</dbReference>
<dbReference type="Gene3D" id="3.20.20.140">
    <property type="entry name" value="Metal-dependent hydrolases"/>
    <property type="match status" value="1"/>
</dbReference>
<evidence type="ECO:0000313" key="4">
    <source>
        <dbReference type="Proteomes" id="UP001642482"/>
    </source>
</evidence>
<proteinExistence type="predicted"/>
<dbReference type="Gene3D" id="3.10.310.70">
    <property type="match status" value="1"/>
</dbReference>
<evidence type="ECO:0000313" key="3">
    <source>
        <dbReference type="EMBL" id="CAK7233356.1"/>
    </source>
</evidence>
<dbReference type="Pfam" id="PF07969">
    <property type="entry name" value="Amidohydro_3"/>
    <property type="match status" value="1"/>
</dbReference>
<organism evidence="3 4">
    <name type="scientific">Sporothrix eucalyptigena</name>
    <dbReference type="NCBI Taxonomy" id="1812306"/>
    <lineage>
        <taxon>Eukaryota</taxon>
        <taxon>Fungi</taxon>
        <taxon>Dikarya</taxon>
        <taxon>Ascomycota</taxon>
        <taxon>Pezizomycotina</taxon>
        <taxon>Sordariomycetes</taxon>
        <taxon>Sordariomycetidae</taxon>
        <taxon>Ophiostomatales</taxon>
        <taxon>Ophiostomataceae</taxon>
        <taxon>Sporothrix</taxon>
    </lineage>
</organism>
<evidence type="ECO:0000259" key="2">
    <source>
        <dbReference type="Pfam" id="PF07969"/>
    </source>
</evidence>
<dbReference type="SUPFAM" id="SSF51338">
    <property type="entry name" value="Composite domain of metallo-dependent hydrolases"/>
    <property type="match status" value="2"/>
</dbReference>
<dbReference type="CDD" id="cd01300">
    <property type="entry name" value="YtcJ_like"/>
    <property type="match status" value="1"/>
</dbReference>
<dbReference type="InterPro" id="IPR033932">
    <property type="entry name" value="YtcJ-like"/>
</dbReference>
<protein>
    <recommendedName>
        <fullName evidence="2">Amidohydrolase 3 domain-containing protein</fullName>
    </recommendedName>
</protein>
<evidence type="ECO:0000256" key="1">
    <source>
        <dbReference type="SAM" id="MobiDB-lite"/>
    </source>
</evidence>
<dbReference type="InterPro" id="IPR032466">
    <property type="entry name" value="Metal_Hydrolase"/>
</dbReference>